<feature type="region of interest" description="Disordered" evidence="1">
    <location>
        <begin position="121"/>
        <end position="144"/>
    </location>
</feature>
<dbReference type="SUPFAM" id="SSF82693">
    <property type="entry name" value="Multidrug efflux transporter AcrB pore domain, PN1, PN2, PC1 and PC2 subdomains"/>
    <property type="match status" value="1"/>
</dbReference>
<dbReference type="Pfam" id="PF00873">
    <property type="entry name" value="ACR_tran"/>
    <property type="match status" value="1"/>
</dbReference>
<feature type="signal peptide" evidence="2">
    <location>
        <begin position="1"/>
        <end position="24"/>
    </location>
</feature>
<dbReference type="EMBL" id="JBHRVV010000001">
    <property type="protein sequence ID" value="MFC3460987.1"/>
    <property type="molecule type" value="Genomic_DNA"/>
</dbReference>
<proteinExistence type="predicted"/>
<evidence type="ECO:0000313" key="4">
    <source>
        <dbReference type="Proteomes" id="UP001595665"/>
    </source>
</evidence>
<dbReference type="RefSeq" id="WP_312551997.1">
    <property type="nucleotide sequence ID" value="NZ_JBHRVV010000001.1"/>
</dbReference>
<reference evidence="4" key="1">
    <citation type="journal article" date="2019" name="Int. J. Syst. Evol. Microbiol.">
        <title>The Global Catalogue of Microorganisms (GCM) 10K type strain sequencing project: providing services to taxonomists for standard genome sequencing and annotation.</title>
        <authorList>
            <consortium name="The Broad Institute Genomics Platform"/>
            <consortium name="The Broad Institute Genome Sequencing Center for Infectious Disease"/>
            <person name="Wu L."/>
            <person name="Ma J."/>
        </authorList>
    </citation>
    <scope>NUCLEOTIDE SEQUENCE [LARGE SCALE GENOMIC DNA]</scope>
    <source>
        <strain evidence="4">CCM 7480</strain>
    </source>
</reference>
<evidence type="ECO:0000313" key="3">
    <source>
        <dbReference type="EMBL" id="MFC3460987.1"/>
    </source>
</evidence>
<dbReference type="InterPro" id="IPR001036">
    <property type="entry name" value="Acrflvin-R"/>
</dbReference>
<comment type="caution">
    <text evidence="3">The sequence shown here is derived from an EMBL/GenBank/DDBJ whole genome shotgun (WGS) entry which is preliminary data.</text>
</comment>
<protein>
    <submittedName>
        <fullName evidence="3">Efflux RND transporter permease subunit</fullName>
    </submittedName>
</protein>
<dbReference type="Gene3D" id="3.30.70.1430">
    <property type="entry name" value="Multidrug efflux transporter AcrB pore domain"/>
    <property type="match status" value="1"/>
</dbReference>
<dbReference type="Proteomes" id="UP001595665">
    <property type="component" value="Unassembled WGS sequence"/>
</dbReference>
<feature type="compositionally biased region" description="Pro residues" evidence="1">
    <location>
        <begin position="134"/>
        <end position="144"/>
    </location>
</feature>
<evidence type="ECO:0000256" key="1">
    <source>
        <dbReference type="SAM" id="MobiDB-lite"/>
    </source>
</evidence>
<feature type="chain" id="PRO_5046084455" evidence="2">
    <location>
        <begin position="25"/>
        <end position="144"/>
    </location>
</feature>
<accession>A0ABV7PT39</accession>
<organism evidence="3 4">
    <name type="scientific">Massilia haematophila</name>
    <dbReference type="NCBI Taxonomy" id="457923"/>
    <lineage>
        <taxon>Bacteria</taxon>
        <taxon>Pseudomonadati</taxon>
        <taxon>Pseudomonadota</taxon>
        <taxon>Betaproteobacteria</taxon>
        <taxon>Burkholderiales</taxon>
        <taxon>Oxalobacteraceae</taxon>
        <taxon>Telluria group</taxon>
        <taxon>Massilia</taxon>
    </lineage>
</organism>
<name>A0ABV7PT39_9BURK</name>
<sequence>MPQASRFLMAASLLPLACAAQTQAAPAVVAVEYRVASQSPEHIEESLVTPLERRLSRLPGLSDISSVATHGRARLEIGFAGDEGGQALAAVKAEVDRFDATSGLEPAAVVEFDRPRLDFGFLAPRRPGDADQPGLPPPARDGVG</sequence>
<gene>
    <name evidence="3" type="ORF">ACFOPH_22540</name>
</gene>
<keyword evidence="4" id="KW-1185">Reference proteome</keyword>
<keyword evidence="2" id="KW-0732">Signal</keyword>
<evidence type="ECO:0000256" key="2">
    <source>
        <dbReference type="SAM" id="SignalP"/>
    </source>
</evidence>